<evidence type="ECO:0000313" key="2">
    <source>
        <dbReference type="EMBL" id="BCD45352.1"/>
    </source>
</evidence>
<dbReference type="Proteomes" id="UP000509742">
    <property type="component" value="Chromosome"/>
</dbReference>
<gene>
    <name evidence="2" type="ORF">NHP190020_03910</name>
</gene>
<protein>
    <recommendedName>
        <fullName evidence="1">CobQ/CobB/MinD/ParA nucleotide binding domain-containing protein</fullName>
    </recommendedName>
</protein>
<reference evidence="2 3" key="1">
    <citation type="submission" date="2020-04" db="EMBL/GenBank/DDBJ databases">
        <title>Genomic analysis of gastric non-Helicobacter pylori Helicobacters isolated in Japan.</title>
        <authorList>
            <person name="Suzuki M."/>
            <person name="Rimbara E."/>
        </authorList>
    </citation>
    <scope>NUCLEOTIDE SEQUENCE [LARGE SCALE GENOMIC DNA]</scope>
    <source>
        <strain evidence="2 3">NHP19-0020</strain>
    </source>
</reference>
<feature type="domain" description="CobQ/CobB/MinD/ParA nucleotide binding" evidence="1">
    <location>
        <begin position="3"/>
        <end position="30"/>
    </location>
</feature>
<evidence type="ECO:0000259" key="1">
    <source>
        <dbReference type="Pfam" id="PF01656"/>
    </source>
</evidence>
<organism evidence="2 3">
    <name type="scientific">Helicobacter suis</name>
    <dbReference type="NCBI Taxonomy" id="104628"/>
    <lineage>
        <taxon>Bacteria</taxon>
        <taxon>Pseudomonadati</taxon>
        <taxon>Campylobacterota</taxon>
        <taxon>Epsilonproteobacteria</taxon>
        <taxon>Campylobacterales</taxon>
        <taxon>Helicobacteraceae</taxon>
        <taxon>Helicobacter</taxon>
    </lineage>
</organism>
<dbReference type="SUPFAM" id="SSF52540">
    <property type="entry name" value="P-loop containing nucleoside triphosphate hydrolases"/>
    <property type="match status" value="1"/>
</dbReference>
<evidence type="ECO:0000313" key="3">
    <source>
        <dbReference type="Proteomes" id="UP000509742"/>
    </source>
</evidence>
<dbReference type="InterPro" id="IPR002586">
    <property type="entry name" value="CobQ/CobB/MinD/ParA_Nub-bd_dom"/>
</dbReference>
<dbReference type="InterPro" id="IPR027417">
    <property type="entry name" value="P-loop_NTPase"/>
</dbReference>
<proteinExistence type="predicted"/>
<keyword evidence="3" id="KW-1185">Reference proteome</keyword>
<accession>A0ABM7KXX9</accession>
<dbReference type="EMBL" id="AP023036">
    <property type="protein sequence ID" value="BCD45352.1"/>
    <property type="molecule type" value="Genomic_DNA"/>
</dbReference>
<name>A0ABM7KXX9_9HELI</name>
<dbReference type="Pfam" id="PF01656">
    <property type="entry name" value="CbiA"/>
    <property type="match status" value="1"/>
</dbReference>
<dbReference type="Gene3D" id="3.40.50.300">
    <property type="entry name" value="P-loop containing nucleotide triphosphate hydrolases"/>
    <property type="match status" value="1"/>
</dbReference>
<sequence>MTICIANEKGGSGKSTLCLNLAVQLLKDNKAINEWVNFYNELKSHLEKEKRHAF</sequence>